<dbReference type="AlphaFoldDB" id="A0AB34JFE7"/>
<dbReference type="Proteomes" id="UP001515480">
    <property type="component" value="Unassembled WGS sequence"/>
</dbReference>
<keyword evidence="3" id="KW-1185">Reference proteome</keyword>
<evidence type="ECO:0000313" key="2">
    <source>
        <dbReference type="EMBL" id="KAL1520203.1"/>
    </source>
</evidence>
<feature type="transmembrane region" description="Helical" evidence="1">
    <location>
        <begin position="250"/>
        <end position="270"/>
    </location>
</feature>
<reference evidence="2 3" key="1">
    <citation type="journal article" date="2024" name="Science">
        <title>Giant polyketide synthase enzymes in the biosynthesis of giant marine polyether toxins.</title>
        <authorList>
            <person name="Fallon T.R."/>
            <person name="Shende V.V."/>
            <person name="Wierzbicki I.H."/>
            <person name="Pendleton A.L."/>
            <person name="Watervoot N.F."/>
            <person name="Auber R.P."/>
            <person name="Gonzalez D.J."/>
            <person name="Wisecaver J.H."/>
            <person name="Moore B.S."/>
        </authorList>
    </citation>
    <scope>NUCLEOTIDE SEQUENCE [LARGE SCALE GENOMIC DNA]</scope>
    <source>
        <strain evidence="2 3">12B1</strain>
    </source>
</reference>
<protein>
    <recommendedName>
        <fullName evidence="4">EGF-like domain-containing protein</fullName>
    </recommendedName>
</protein>
<dbReference type="EMBL" id="JBGBPQ010000009">
    <property type="protein sequence ID" value="KAL1520203.1"/>
    <property type="molecule type" value="Genomic_DNA"/>
</dbReference>
<evidence type="ECO:0000256" key="1">
    <source>
        <dbReference type="SAM" id="Phobius"/>
    </source>
</evidence>
<keyword evidence="1" id="KW-0812">Transmembrane</keyword>
<feature type="transmembrane region" description="Helical" evidence="1">
    <location>
        <begin position="129"/>
        <end position="150"/>
    </location>
</feature>
<evidence type="ECO:0008006" key="4">
    <source>
        <dbReference type="Google" id="ProtNLM"/>
    </source>
</evidence>
<feature type="transmembrane region" description="Helical" evidence="1">
    <location>
        <begin position="348"/>
        <end position="368"/>
    </location>
</feature>
<feature type="transmembrane region" description="Helical" evidence="1">
    <location>
        <begin position="87"/>
        <end position="108"/>
    </location>
</feature>
<keyword evidence="1" id="KW-0472">Membrane</keyword>
<proteinExistence type="predicted"/>
<feature type="transmembrane region" description="Helical" evidence="1">
    <location>
        <begin position="221"/>
        <end position="244"/>
    </location>
</feature>
<feature type="transmembrane region" description="Helical" evidence="1">
    <location>
        <begin position="170"/>
        <end position="190"/>
    </location>
</feature>
<gene>
    <name evidence="2" type="ORF">AB1Y20_023673</name>
</gene>
<name>A0AB34JFE7_PRYPA</name>
<sequence>MSYPPGPPLLLPPPPLSYQPTPVAFAPNPRSPLFPPAHQPSSPECFAAYDCNGSKVYCEFNQCSCNWALQLGGEDCSKLTGQSILPFVLRILAVMLYAWVLAYAVAVVRGLPPVIQHLTPAERRSACCMPSRAGCTLVWGLFGVLLLLFGESVVVIDMLGGKFDKFAIDPVFYFSQGIGSCFCVLAGLNLSMCWIEVGLSEDASAHHVPHMLRKLRLVRRLVWLCEATTALSTALLLPLGLFVARIFYDLFSAVIALVSVAILVSFQIGAAKLGGFMLRSGSSLRLLANPSAKRTSDSIARLSASHCEYYTRVWTSAHLISFGMAMLVVGVCGMAAGRALRVLPLHAVAVWLMHASAAGATWTLCSFVDFSHRNETSKVLHRAIKAVRMQIPLHSLRGGKSGNPAKGKLPTVYEGESSNSITEIVACSHDGEDEQRRLHVAACSTYI</sequence>
<feature type="transmembrane region" description="Helical" evidence="1">
    <location>
        <begin position="319"/>
        <end position="336"/>
    </location>
</feature>
<organism evidence="2 3">
    <name type="scientific">Prymnesium parvum</name>
    <name type="common">Toxic golden alga</name>
    <dbReference type="NCBI Taxonomy" id="97485"/>
    <lineage>
        <taxon>Eukaryota</taxon>
        <taxon>Haptista</taxon>
        <taxon>Haptophyta</taxon>
        <taxon>Prymnesiophyceae</taxon>
        <taxon>Prymnesiales</taxon>
        <taxon>Prymnesiaceae</taxon>
        <taxon>Prymnesium</taxon>
    </lineage>
</organism>
<accession>A0AB34JFE7</accession>
<evidence type="ECO:0000313" key="3">
    <source>
        <dbReference type="Proteomes" id="UP001515480"/>
    </source>
</evidence>
<comment type="caution">
    <text evidence="2">The sequence shown here is derived from an EMBL/GenBank/DDBJ whole genome shotgun (WGS) entry which is preliminary data.</text>
</comment>
<keyword evidence="1" id="KW-1133">Transmembrane helix</keyword>